<gene>
    <name evidence="3" type="ORF">NG653_13900</name>
</gene>
<feature type="chain" id="PRO_5045800180" evidence="1">
    <location>
        <begin position="28"/>
        <end position="197"/>
    </location>
</feature>
<evidence type="ECO:0000256" key="1">
    <source>
        <dbReference type="SAM" id="SignalP"/>
    </source>
</evidence>
<keyword evidence="1" id="KW-0732">Signal</keyword>
<name>A0ABT1B3F3_9FLAO</name>
<dbReference type="RefSeq" id="WP_252742325.1">
    <property type="nucleotide sequence ID" value="NZ_JAMXIB010000016.1"/>
</dbReference>
<dbReference type="InterPro" id="IPR025411">
    <property type="entry name" value="DUF4136"/>
</dbReference>
<reference evidence="3 4" key="1">
    <citation type="submission" date="2022-06" db="EMBL/GenBank/DDBJ databases">
        <authorList>
            <person name="Xuan X."/>
        </authorList>
    </citation>
    <scope>NUCLEOTIDE SEQUENCE [LARGE SCALE GENOMIC DNA]</scope>
    <source>
        <strain evidence="3 4">2V75</strain>
    </source>
</reference>
<accession>A0ABT1B3F3</accession>
<dbReference type="Gene3D" id="3.30.160.670">
    <property type="match status" value="1"/>
</dbReference>
<evidence type="ECO:0000313" key="4">
    <source>
        <dbReference type="Proteomes" id="UP001206312"/>
    </source>
</evidence>
<keyword evidence="4" id="KW-1185">Reference proteome</keyword>
<dbReference type="EMBL" id="JAMXIB010000016">
    <property type="protein sequence ID" value="MCO5725953.1"/>
    <property type="molecule type" value="Genomic_DNA"/>
</dbReference>
<organism evidence="3 4">
    <name type="scientific">Robiginitalea marina</name>
    <dbReference type="NCBI Taxonomy" id="2954105"/>
    <lineage>
        <taxon>Bacteria</taxon>
        <taxon>Pseudomonadati</taxon>
        <taxon>Bacteroidota</taxon>
        <taxon>Flavobacteriia</taxon>
        <taxon>Flavobacteriales</taxon>
        <taxon>Flavobacteriaceae</taxon>
        <taxon>Robiginitalea</taxon>
    </lineage>
</organism>
<sequence>MKASLRLGMALLSLGLLMSCSPVSVLADYDRNVDYSAYKTYAFYKTGIDQAQISDLDKRRILRAIENEMAAKGFAKSTEPDLLVSIFTTERERVDVYNNFGWGWGWGWGWGGPGWWGPGWWGPGWGGPGWGGAGVSTSTEGALYIDLIDAEQKQLIWQGRGKGDLGNTRNVAKKEERIREFVARILQAYPPEPETLK</sequence>
<feature type="domain" description="DUF4136" evidence="2">
    <location>
        <begin position="27"/>
        <end position="191"/>
    </location>
</feature>
<evidence type="ECO:0000259" key="2">
    <source>
        <dbReference type="Pfam" id="PF13590"/>
    </source>
</evidence>
<feature type="signal peptide" evidence="1">
    <location>
        <begin position="1"/>
        <end position="27"/>
    </location>
</feature>
<comment type="caution">
    <text evidence="3">The sequence shown here is derived from an EMBL/GenBank/DDBJ whole genome shotgun (WGS) entry which is preliminary data.</text>
</comment>
<protein>
    <submittedName>
        <fullName evidence="3">DUF4136 domain-containing protein</fullName>
    </submittedName>
</protein>
<dbReference type="Pfam" id="PF13590">
    <property type="entry name" value="DUF4136"/>
    <property type="match status" value="1"/>
</dbReference>
<proteinExistence type="predicted"/>
<dbReference type="PROSITE" id="PS51257">
    <property type="entry name" value="PROKAR_LIPOPROTEIN"/>
    <property type="match status" value="1"/>
</dbReference>
<dbReference type="Proteomes" id="UP001206312">
    <property type="component" value="Unassembled WGS sequence"/>
</dbReference>
<evidence type="ECO:0000313" key="3">
    <source>
        <dbReference type="EMBL" id="MCO5725953.1"/>
    </source>
</evidence>